<dbReference type="AlphaFoldDB" id="A0A845G7D8"/>
<dbReference type="Proteomes" id="UP000470302">
    <property type="component" value="Unassembled WGS sequence"/>
</dbReference>
<accession>A0A845G7D8</accession>
<protein>
    <submittedName>
        <fullName evidence="1">Uncharacterized protein</fullName>
    </submittedName>
</protein>
<comment type="caution">
    <text evidence="1">The sequence shown here is derived from an EMBL/GenBank/DDBJ whole genome shotgun (WGS) entry which is preliminary data.</text>
</comment>
<evidence type="ECO:0000313" key="1">
    <source>
        <dbReference type="EMBL" id="MYM90613.1"/>
    </source>
</evidence>
<dbReference type="RefSeq" id="WP_161099385.1">
    <property type="nucleotide sequence ID" value="NZ_WWCW01000130.1"/>
</dbReference>
<name>A0A845G7D8_9BURK</name>
<organism evidence="1 2">
    <name type="scientific">Duganella vulcania</name>
    <dbReference type="NCBI Taxonomy" id="2692166"/>
    <lineage>
        <taxon>Bacteria</taxon>
        <taxon>Pseudomonadati</taxon>
        <taxon>Pseudomonadota</taxon>
        <taxon>Betaproteobacteria</taxon>
        <taxon>Burkholderiales</taxon>
        <taxon>Oxalobacteraceae</taxon>
        <taxon>Telluria group</taxon>
        <taxon>Duganella</taxon>
    </lineage>
</organism>
<gene>
    <name evidence="1" type="ORF">GTP91_26000</name>
</gene>
<dbReference type="EMBL" id="WWCW01000130">
    <property type="protein sequence ID" value="MYM90613.1"/>
    <property type="molecule type" value="Genomic_DNA"/>
</dbReference>
<evidence type="ECO:0000313" key="2">
    <source>
        <dbReference type="Proteomes" id="UP000470302"/>
    </source>
</evidence>
<reference evidence="1 2" key="1">
    <citation type="submission" date="2020-01" db="EMBL/GenBank/DDBJ databases">
        <title>Novel species isolated from a subtropical stream in China.</title>
        <authorList>
            <person name="Lu H."/>
        </authorList>
    </citation>
    <scope>NUCLEOTIDE SEQUENCE [LARGE SCALE GENOMIC DNA]</scope>
    <source>
        <strain evidence="1 2">FT82W</strain>
    </source>
</reference>
<sequence length="78" mass="8679">MTTAKKAQSTSYKLEAALRRSKQAATHIALEHEVQPAEGKIRVVLNGAPIPRDVQDSLFGPSAINIPEFRRARRKLDK</sequence>
<proteinExistence type="predicted"/>